<dbReference type="PRINTS" id="PR01438">
    <property type="entry name" value="UNVRSLSTRESS"/>
</dbReference>
<dbReference type="AlphaFoldDB" id="A0A8T4H0Q5"/>
<feature type="domain" description="UspA" evidence="2">
    <location>
        <begin position="5"/>
        <end position="134"/>
    </location>
</feature>
<proteinExistence type="inferred from homology"/>
<comment type="caution">
    <text evidence="3">The sequence shown here is derived from an EMBL/GenBank/DDBJ whole genome shotgun (WGS) entry which is preliminary data.</text>
</comment>
<evidence type="ECO:0000313" key="3">
    <source>
        <dbReference type="EMBL" id="MBP1988260.1"/>
    </source>
</evidence>
<dbReference type="OrthoDB" id="312762at2157"/>
<dbReference type="RefSeq" id="WP_209492593.1">
    <property type="nucleotide sequence ID" value="NZ_JAGGLC010000006.1"/>
</dbReference>
<reference evidence="3" key="1">
    <citation type="submission" date="2021-03" db="EMBL/GenBank/DDBJ databases">
        <title>Genomic Encyclopedia of Type Strains, Phase IV (KMG-IV): sequencing the most valuable type-strain genomes for metagenomic binning, comparative biology and taxonomic classification.</title>
        <authorList>
            <person name="Goeker M."/>
        </authorList>
    </citation>
    <scope>NUCLEOTIDE SEQUENCE</scope>
    <source>
        <strain evidence="3">DSM 26232</strain>
    </source>
</reference>
<keyword evidence="4" id="KW-1185">Reference proteome</keyword>
<evidence type="ECO:0000313" key="4">
    <source>
        <dbReference type="Proteomes" id="UP000823736"/>
    </source>
</evidence>
<protein>
    <submittedName>
        <fullName evidence="3">Nucleotide-binding universal stress UspA family protein</fullName>
    </submittedName>
</protein>
<dbReference type="Proteomes" id="UP000823736">
    <property type="component" value="Unassembled WGS sequence"/>
</dbReference>
<evidence type="ECO:0000259" key="2">
    <source>
        <dbReference type="Pfam" id="PF00582"/>
    </source>
</evidence>
<dbReference type="PANTHER" id="PTHR46268:SF6">
    <property type="entry name" value="UNIVERSAL STRESS PROTEIN UP12"/>
    <property type="match status" value="1"/>
</dbReference>
<gene>
    <name evidence="3" type="ORF">J2753_002772</name>
</gene>
<evidence type="ECO:0000256" key="1">
    <source>
        <dbReference type="ARBA" id="ARBA00008791"/>
    </source>
</evidence>
<organism evidence="3 4">
    <name type="scientific">Halolamina salifodinae</name>
    <dbReference type="NCBI Taxonomy" id="1202767"/>
    <lineage>
        <taxon>Archaea</taxon>
        <taxon>Methanobacteriati</taxon>
        <taxon>Methanobacteriota</taxon>
        <taxon>Stenosarchaea group</taxon>
        <taxon>Halobacteria</taxon>
        <taxon>Halobacteriales</taxon>
        <taxon>Haloferacaceae</taxon>
    </lineage>
</organism>
<dbReference type="PANTHER" id="PTHR46268">
    <property type="entry name" value="STRESS RESPONSE PROTEIN NHAX"/>
    <property type="match status" value="1"/>
</dbReference>
<dbReference type="Gene3D" id="3.40.50.620">
    <property type="entry name" value="HUPs"/>
    <property type="match status" value="1"/>
</dbReference>
<sequence>MDPFDLVLVAVDGSEESTRALEYAATVAEAYDADVQVVYVLGESAVADRDAEEYEETATEIAADHGVDVATGTVSGFSTDRLSQHPGSVVLDTAEEDGADFLVVPREPQTGTRAAVLEKTAEYVLRYASQPVLSV</sequence>
<dbReference type="InterPro" id="IPR014729">
    <property type="entry name" value="Rossmann-like_a/b/a_fold"/>
</dbReference>
<dbReference type="CDD" id="cd00293">
    <property type="entry name" value="USP-like"/>
    <property type="match status" value="1"/>
</dbReference>
<accession>A0A8T4H0Q5</accession>
<dbReference type="InterPro" id="IPR006016">
    <property type="entry name" value="UspA"/>
</dbReference>
<dbReference type="Pfam" id="PF00582">
    <property type="entry name" value="Usp"/>
    <property type="match status" value="1"/>
</dbReference>
<dbReference type="InterPro" id="IPR006015">
    <property type="entry name" value="Universal_stress_UspA"/>
</dbReference>
<dbReference type="SUPFAM" id="SSF52402">
    <property type="entry name" value="Adenine nucleotide alpha hydrolases-like"/>
    <property type="match status" value="1"/>
</dbReference>
<comment type="similarity">
    <text evidence="1">Belongs to the universal stress protein A family.</text>
</comment>
<dbReference type="EMBL" id="JAGGLC010000006">
    <property type="protein sequence ID" value="MBP1988260.1"/>
    <property type="molecule type" value="Genomic_DNA"/>
</dbReference>
<name>A0A8T4H0Q5_9EURY</name>